<dbReference type="Proteomes" id="UP000823775">
    <property type="component" value="Unassembled WGS sequence"/>
</dbReference>
<name>A0ABS8VRE6_DATST</name>
<keyword evidence="4" id="KW-1185">Reference proteome</keyword>
<evidence type="ECO:0000313" key="4">
    <source>
        <dbReference type="Proteomes" id="UP000823775"/>
    </source>
</evidence>
<organism evidence="3 4">
    <name type="scientific">Datura stramonium</name>
    <name type="common">Jimsonweed</name>
    <name type="synonym">Common thornapple</name>
    <dbReference type="NCBI Taxonomy" id="4076"/>
    <lineage>
        <taxon>Eukaryota</taxon>
        <taxon>Viridiplantae</taxon>
        <taxon>Streptophyta</taxon>
        <taxon>Embryophyta</taxon>
        <taxon>Tracheophyta</taxon>
        <taxon>Spermatophyta</taxon>
        <taxon>Magnoliopsida</taxon>
        <taxon>eudicotyledons</taxon>
        <taxon>Gunneridae</taxon>
        <taxon>Pentapetalae</taxon>
        <taxon>asterids</taxon>
        <taxon>lamiids</taxon>
        <taxon>Solanales</taxon>
        <taxon>Solanaceae</taxon>
        <taxon>Solanoideae</taxon>
        <taxon>Datureae</taxon>
        <taxon>Datura</taxon>
    </lineage>
</organism>
<comment type="caution">
    <text evidence="3">The sequence shown here is derived from an EMBL/GenBank/DDBJ whole genome shotgun (WGS) entry which is preliminary data.</text>
</comment>
<reference evidence="3 4" key="1">
    <citation type="journal article" date="2021" name="BMC Genomics">
        <title>Datura genome reveals duplications of psychoactive alkaloid biosynthetic genes and high mutation rate following tissue culture.</title>
        <authorList>
            <person name="Rajewski A."/>
            <person name="Carter-House D."/>
            <person name="Stajich J."/>
            <person name="Litt A."/>
        </authorList>
    </citation>
    <scope>NUCLEOTIDE SEQUENCE [LARGE SCALE GENOMIC DNA]</scope>
    <source>
        <strain evidence="3">AR-01</strain>
    </source>
</reference>
<dbReference type="InterPro" id="IPR056922">
    <property type="entry name" value="SWAP1_C"/>
</dbReference>
<dbReference type="PANTHER" id="PTHR12323:SF0">
    <property type="entry name" value="CALCIUM HOMEOSTASIS ENDOPLASMIC RETICULUM PROTEIN"/>
    <property type="match status" value="1"/>
</dbReference>
<dbReference type="EMBL" id="JACEIK010005800">
    <property type="protein sequence ID" value="MCE0482234.1"/>
    <property type="molecule type" value="Genomic_DNA"/>
</dbReference>
<proteinExistence type="predicted"/>
<gene>
    <name evidence="3" type="ORF">HAX54_040801</name>
</gene>
<sequence>MTCRSELNEWINSNLVGLCEKWSHACEEQNQSRLQKILQFRGSKEVCDQDTIRALENEMMSGLPTNSAGPRRELLAADPSAAAARLSHQAANQSALQWKSDAQVPPLPNLANQDNAVLPIPSAAPHQFHPGVVPPTQFPVLSSVLQGNLQAAAHPMPASTANAGGKLSPEITEVKPSEGPVKPSDSANNYDVYESEPPVSRGGACIPPPPNLQVDPETGSYPDGSVEQKPGLNNSGRLGLGATANPDKSSQYDDVDTSYRKERSTNYHSSLSARATRIIVSSIAEARDVDLLSYM</sequence>
<dbReference type="PANTHER" id="PTHR12323">
    <property type="entry name" value="SR-RELATED CTD ASSOCIATED FACTOR 6"/>
    <property type="match status" value="1"/>
</dbReference>
<feature type="domain" description="SUPPRESSOR-OF-WHITE-APRICOT-like C-terminal" evidence="2">
    <location>
        <begin position="166"/>
        <end position="276"/>
    </location>
</feature>
<evidence type="ECO:0000256" key="1">
    <source>
        <dbReference type="SAM" id="MobiDB-lite"/>
    </source>
</evidence>
<accession>A0ABS8VRE6</accession>
<evidence type="ECO:0000259" key="2">
    <source>
        <dbReference type="Pfam" id="PF25123"/>
    </source>
</evidence>
<protein>
    <recommendedName>
        <fullName evidence="2">SUPPRESSOR-OF-WHITE-APRICOT-like C-terminal domain-containing protein</fullName>
    </recommendedName>
</protein>
<evidence type="ECO:0000313" key="3">
    <source>
        <dbReference type="EMBL" id="MCE0482234.1"/>
    </source>
</evidence>
<dbReference type="Pfam" id="PF25123">
    <property type="entry name" value="SWAP1_C"/>
    <property type="match status" value="1"/>
</dbReference>
<feature type="region of interest" description="Disordered" evidence="1">
    <location>
        <begin position="156"/>
        <end position="264"/>
    </location>
</feature>